<dbReference type="PANTHER" id="PTHR32195:SF26">
    <property type="entry name" value="TRYPTOPHAN OR TYROSINE TRANSPORTER PROTEIN"/>
    <property type="match status" value="1"/>
</dbReference>
<name>A0A0G0IT40_9BACT</name>
<feature type="transmembrane region" description="Helical" evidence="8">
    <location>
        <begin position="56"/>
        <end position="76"/>
    </location>
</feature>
<comment type="caution">
    <text evidence="9">The sequence shown here is derived from an EMBL/GenBank/DDBJ whole genome shotgun (WGS) entry which is preliminary data.</text>
</comment>
<dbReference type="AlphaFoldDB" id="A0A0G0IT40"/>
<gene>
    <name evidence="9" type="ORF">US42_C0011G0062</name>
</gene>
<dbReference type="GO" id="GO:0003333">
    <property type="term" value="P:amino acid transmembrane transport"/>
    <property type="evidence" value="ECO:0007669"/>
    <property type="project" value="InterPro"/>
</dbReference>
<evidence type="ECO:0000256" key="1">
    <source>
        <dbReference type="ARBA" id="ARBA00004429"/>
    </source>
</evidence>
<sequence>MFGFNYKRIQKEEIVMHQGVFHREIGLFEGIALIVAGTIGAGVLGVPYAVAQVGSFIGLFYLLFLGVIMLGFNLLIGEIAVRTKGEFQMVGLAKKYLGTWGEVTMTLLVYFVMFGILNVYIIGEGQSLSQLFGGDPNTWGIIFWGVATFLVYTGMRVLKVIDFFLSLIILAVIIFISLVSVPHVETINFTYHNFTSFLLPFGVILFAYSGSGAVLESHSLLKNDKKKFKLAILISSLICIVVYILFTLTVLGVTGKATTEIATIGLGQKIGSYLFWFGNIFAALAMGMGFLAHALMFRHSLSWDYKFSKPLATLVACGVPLILFVAGFRKFIVMIDIVGGVFLTTESLLLLLIYWKAKQVGDLPTGKYKLHHVVLLSGLLVLALLVGGVYSVVKLF</sequence>
<feature type="transmembrane region" description="Helical" evidence="8">
    <location>
        <begin position="230"/>
        <end position="253"/>
    </location>
</feature>
<feature type="transmembrane region" description="Helical" evidence="8">
    <location>
        <begin position="190"/>
        <end position="209"/>
    </location>
</feature>
<proteinExistence type="predicted"/>
<protein>
    <submittedName>
        <fullName evidence="9">Aromatic amino acid permease</fullName>
    </submittedName>
</protein>
<dbReference type="Pfam" id="PF03222">
    <property type="entry name" value="Trp_Tyr_perm"/>
    <property type="match status" value="1"/>
</dbReference>
<feature type="transmembrane region" description="Helical" evidence="8">
    <location>
        <begin position="26"/>
        <end position="50"/>
    </location>
</feature>
<feature type="transmembrane region" description="Helical" evidence="8">
    <location>
        <begin position="373"/>
        <end position="393"/>
    </location>
</feature>
<keyword evidence="4" id="KW-0997">Cell inner membrane</keyword>
<evidence type="ECO:0000256" key="5">
    <source>
        <dbReference type="ARBA" id="ARBA00022692"/>
    </source>
</evidence>
<keyword evidence="2" id="KW-0813">Transport</keyword>
<keyword evidence="3" id="KW-1003">Cell membrane</keyword>
<comment type="subcellular location">
    <subcellularLocation>
        <location evidence="1">Cell inner membrane</location>
        <topology evidence="1">Multi-pass membrane protein</topology>
    </subcellularLocation>
</comment>
<keyword evidence="6 8" id="KW-1133">Transmembrane helix</keyword>
<evidence type="ECO:0000313" key="9">
    <source>
        <dbReference type="EMBL" id="KKQ27324.1"/>
    </source>
</evidence>
<feature type="transmembrane region" description="Helical" evidence="8">
    <location>
        <begin position="307"/>
        <end position="325"/>
    </location>
</feature>
<feature type="transmembrane region" description="Helical" evidence="8">
    <location>
        <begin position="97"/>
        <end position="121"/>
    </location>
</feature>
<dbReference type="PANTHER" id="PTHR32195">
    <property type="entry name" value="OS07G0662800 PROTEIN"/>
    <property type="match status" value="1"/>
</dbReference>
<keyword evidence="7 8" id="KW-0472">Membrane</keyword>
<evidence type="ECO:0000256" key="3">
    <source>
        <dbReference type="ARBA" id="ARBA00022475"/>
    </source>
</evidence>
<dbReference type="Gene3D" id="1.20.1740.10">
    <property type="entry name" value="Amino acid/polyamine transporter I"/>
    <property type="match status" value="1"/>
</dbReference>
<dbReference type="InterPro" id="IPR018227">
    <property type="entry name" value="Amino_acid_transport_2"/>
</dbReference>
<organism evidence="9 10">
    <name type="scientific">Candidatus Magasanikbacteria bacterium GW2011_GWC2_37_14</name>
    <dbReference type="NCBI Taxonomy" id="1619046"/>
    <lineage>
        <taxon>Bacteria</taxon>
        <taxon>Candidatus Magasanikiibacteriota</taxon>
    </lineage>
</organism>
<evidence type="ECO:0000256" key="6">
    <source>
        <dbReference type="ARBA" id="ARBA00022989"/>
    </source>
</evidence>
<evidence type="ECO:0000256" key="8">
    <source>
        <dbReference type="SAM" id="Phobius"/>
    </source>
</evidence>
<dbReference type="EMBL" id="LBSX01000011">
    <property type="protein sequence ID" value="KKQ27324.1"/>
    <property type="molecule type" value="Genomic_DNA"/>
</dbReference>
<evidence type="ECO:0000256" key="7">
    <source>
        <dbReference type="ARBA" id="ARBA00023136"/>
    </source>
</evidence>
<dbReference type="STRING" id="1619046.US42_C0011G0062"/>
<feature type="transmembrane region" description="Helical" evidence="8">
    <location>
        <begin position="331"/>
        <end position="353"/>
    </location>
</feature>
<evidence type="ECO:0000256" key="2">
    <source>
        <dbReference type="ARBA" id="ARBA00022448"/>
    </source>
</evidence>
<evidence type="ECO:0000313" key="10">
    <source>
        <dbReference type="Proteomes" id="UP000034849"/>
    </source>
</evidence>
<feature type="transmembrane region" description="Helical" evidence="8">
    <location>
        <begin position="273"/>
        <end position="295"/>
    </location>
</feature>
<dbReference type="Proteomes" id="UP000034849">
    <property type="component" value="Unassembled WGS sequence"/>
</dbReference>
<accession>A0A0G0IT40</accession>
<evidence type="ECO:0000256" key="4">
    <source>
        <dbReference type="ARBA" id="ARBA00022519"/>
    </source>
</evidence>
<keyword evidence="5 8" id="KW-0812">Transmembrane</keyword>
<feature type="transmembrane region" description="Helical" evidence="8">
    <location>
        <begin position="163"/>
        <end position="184"/>
    </location>
</feature>
<dbReference type="GO" id="GO:0005886">
    <property type="term" value="C:plasma membrane"/>
    <property type="evidence" value="ECO:0007669"/>
    <property type="project" value="UniProtKB-SubCell"/>
</dbReference>
<reference evidence="9 10" key="1">
    <citation type="journal article" date="2015" name="Nature">
        <title>rRNA introns, odd ribosomes, and small enigmatic genomes across a large radiation of phyla.</title>
        <authorList>
            <person name="Brown C.T."/>
            <person name="Hug L.A."/>
            <person name="Thomas B.C."/>
            <person name="Sharon I."/>
            <person name="Castelle C.J."/>
            <person name="Singh A."/>
            <person name="Wilkins M.J."/>
            <person name="Williams K.H."/>
            <person name="Banfield J.F."/>
        </authorList>
    </citation>
    <scope>NUCLEOTIDE SEQUENCE [LARGE SCALE GENOMIC DNA]</scope>
</reference>